<proteinExistence type="predicted"/>
<evidence type="ECO:0000259" key="2">
    <source>
        <dbReference type="Pfam" id="PF07593"/>
    </source>
</evidence>
<dbReference type="Gene3D" id="2.130.10.130">
    <property type="entry name" value="Integrin alpha, N-terminal"/>
    <property type="match status" value="4"/>
</dbReference>
<reference evidence="4" key="1">
    <citation type="journal article" date="2019" name="Int. J. Syst. Evol. Microbiol.">
        <title>The Global Catalogue of Microorganisms (GCM) 10K type strain sequencing project: providing services to taxonomists for standard genome sequencing and annotation.</title>
        <authorList>
            <consortium name="The Broad Institute Genomics Platform"/>
            <consortium name="The Broad Institute Genome Sequencing Center for Infectious Disease"/>
            <person name="Wu L."/>
            <person name="Ma J."/>
        </authorList>
    </citation>
    <scope>NUCLEOTIDE SEQUENCE [LARGE SCALE GENOMIC DNA]</scope>
    <source>
        <strain evidence="4">JCM 17111</strain>
    </source>
</reference>
<dbReference type="InterPro" id="IPR011519">
    <property type="entry name" value="UnbV_ASPIC"/>
</dbReference>
<dbReference type="Pfam" id="PF13517">
    <property type="entry name" value="FG-GAP_3"/>
    <property type="match status" value="6"/>
</dbReference>
<sequence length="1110" mass="124814">MNAMLKKIGVLFIAISCFCCKQITKNVNEKIFVEVPVDKSGVSFENNLTENDSINYFNYMYIYMGGGVAIGDLNKDGLQDIYFTGNMVENKLYLNQGNLKFKDITEEAKVAVDDRWVTGVTMGDANQDGWLDIYVSVSGKWATTKNLLYINDAKEGEVPTFTEAAEQYGVADMGNSTQAVFFDYDKDGDQDLYVINYPIVDSRTSITEFLNNRNKAAYHRSDRLYRNDGIGKFTDVTRQSGLDKYGLSLGVSVGDYNQDGWPDVYVSNDFSTPDYFLINNQDGTFSDQNLNLTNHTSYFGMGSDVADFNNDGLLDLYQVDMMPKSYRRAKENMDSMNPERFYNIVNHDMHHQYSINTLQLNMGIDDVGMPHFGDIARQAGVSSTDWSWGALFADFDNDGFKDLYVTNGVRRDINNSDYFRSDEVKDFENGNPLDLTKKIPSEKIENYAFKNNGDLTFSDVSKSWGVNLKGFSNGVAYADLDNDGDLDLVVNNLDDRSTIYENKVSKNQSNNYLRLKLEGPKANAFGLGTKIWIEDGAHSQFQEMTLTRGFQSSVEPIVHFGVGKNEIIEKVRVLWQDGKEEVLHNVKSNQTLSVNYSNALLAEPKKTKHPTKAYFEDITKTAQLKYKHEENWFDDFRYQVLLPHKTSQYGPALAVGDIDDDGLDDFYIGGANRASGKMYRQNADRTFSETATEIWENDKNQEDVGATFFDANGDGLLDLYVVSGGNEYRQGHAYYQDRFYLNKGNGIFEKSTEALPEMTESGSTVVASDYDNDGDLDLFVGGRITPRNYPTAPKSYILKNESTSTEVKFIDVTATVAPDLLNLGMVTQAEWLDMDGDSHKDLIIIGEWMGITYLKNENGRFVNNSEAAGFSDTTGWWFGMQSFDFDNDGDQDFIMGNLGKNYKYQAKPDSPFSLYTYDYDNNGKKDIVLSYISKGIQVPVRGRECSSQQIPAIKVKFKDYHSFATASLQDIYSTEHLEKSTHYQVKSFASCYVENLGNGQFKLKPLDRFAQLAAINTMVIDDINQDGHSDVVYAGNLYGSEVETPRGDASYGGLLLGDGKGDFKSQMPYESGLMVKGEVKAAKKMRLANGETGILFAKNNDYLQLLKITN</sequence>
<feature type="domain" description="ASPIC/UnbV" evidence="2">
    <location>
        <begin position="526"/>
        <end position="592"/>
    </location>
</feature>
<gene>
    <name evidence="3" type="ORF">GCM10022395_10400</name>
</gene>
<dbReference type="SUPFAM" id="SSF69318">
    <property type="entry name" value="Integrin alpha N-terminal domain"/>
    <property type="match status" value="3"/>
</dbReference>
<keyword evidence="1" id="KW-0732">Signal</keyword>
<dbReference type="InterPro" id="IPR013517">
    <property type="entry name" value="FG-GAP"/>
</dbReference>
<dbReference type="EMBL" id="BAABCY010000032">
    <property type="protein sequence ID" value="GAA3561707.1"/>
    <property type="molecule type" value="Genomic_DNA"/>
</dbReference>
<keyword evidence="4" id="KW-1185">Reference proteome</keyword>
<dbReference type="PANTHER" id="PTHR16026">
    <property type="entry name" value="CARTILAGE ACIDIC PROTEIN 1"/>
    <property type="match status" value="1"/>
</dbReference>
<dbReference type="InterPro" id="IPR027039">
    <property type="entry name" value="Crtac1"/>
</dbReference>
<dbReference type="InterPro" id="IPR028994">
    <property type="entry name" value="Integrin_alpha_N"/>
</dbReference>
<dbReference type="Proteomes" id="UP001500954">
    <property type="component" value="Unassembled WGS sequence"/>
</dbReference>
<evidence type="ECO:0000313" key="3">
    <source>
        <dbReference type="EMBL" id="GAA3561707.1"/>
    </source>
</evidence>
<dbReference type="Pfam" id="PF07593">
    <property type="entry name" value="UnbV_ASPIC"/>
    <property type="match status" value="1"/>
</dbReference>
<organism evidence="3 4">
    <name type="scientific">Snuella lapsa</name>
    <dbReference type="NCBI Taxonomy" id="870481"/>
    <lineage>
        <taxon>Bacteria</taxon>
        <taxon>Pseudomonadati</taxon>
        <taxon>Bacteroidota</taxon>
        <taxon>Flavobacteriia</taxon>
        <taxon>Flavobacteriales</taxon>
        <taxon>Flavobacteriaceae</taxon>
        <taxon>Snuella</taxon>
    </lineage>
</organism>
<evidence type="ECO:0000313" key="4">
    <source>
        <dbReference type="Proteomes" id="UP001500954"/>
    </source>
</evidence>
<protein>
    <submittedName>
        <fullName evidence="3">VCBS repeat-containing protein</fullName>
    </submittedName>
</protein>
<accession>A0ABP6X7R3</accession>
<dbReference type="PANTHER" id="PTHR16026:SF0">
    <property type="entry name" value="CARTILAGE ACIDIC PROTEIN 1"/>
    <property type="match status" value="1"/>
</dbReference>
<name>A0ABP6X7R3_9FLAO</name>
<comment type="caution">
    <text evidence="3">The sequence shown here is derived from an EMBL/GenBank/DDBJ whole genome shotgun (WGS) entry which is preliminary data.</text>
</comment>
<evidence type="ECO:0000256" key="1">
    <source>
        <dbReference type="ARBA" id="ARBA00022729"/>
    </source>
</evidence>